<dbReference type="Proteomes" id="UP001313282">
    <property type="component" value="Unassembled WGS sequence"/>
</dbReference>
<evidence type="ECO:0000313" key="2">
    <source>
        <dbReference type="Proteomes" id="UP001313282"/>
    </source>
</evidence>
<gene>
    <name evidence="1" type="ORF">TWF718_010421</name>
</gene>
<sequence length="213" mass="24172">MQYKYCHISPRSAGQTASPVDVIDAKAPNEVDSPLYMNGVRFNSVRPHKSSFPHLTFSPSSIRNNHRHQPAPDPIISSKPLLPIASGKAFLDALGLTDMNLRIDYLETCIEQLLFQPKASSSTSHHLTTIKTCIKAFKMCSIWIHFKTCGHNDTEYHHHIHSCQRKGCENQHVTKRNVPCHDCIRTGKWRIVDTGTQRYALERGKEMLPVMID</sequence>
<name>A0AAN8RL05_9PEZI</name>
<keyword evidence="2" id="KW-1185">Reference proteome</keyword>
<dbReference type="EMBL" id="JAVHNR010000008">
    <property type="protein sequence ID" value="KAK6334980.1"/>
    <property type="molecule type" value="Genomic_DNA"/>
</dbReference>
<comment type="caution">
    <text evidence="1">The sequence shown here is derived from an EMBL/GenBank/DDBJ whole genome shotgun (WGS) entry which is preliminary data.</text>
</comment>
<dbReference type="AlphaFoldDB" id="A0AAN8RL05"/>
<protein>
    <submittedName>
        <fullName evidence="1">Uncharacterized protein</fullName>
    </submittedName>
</protein>
<evidence type="ECO:0000313" key="1">
    <source>
        <dbReference type="EMBL" id="KAK6334980.1"/>
    </source>
</evidence>
<reference evidence="1 2" key="1">
    <citation type="submission" date="2019-10" db="EMBL/GenBank/DDBJ databases">
        <authorList>
            <person name="Palmer J.M."/>
        </authorList>
    </citation>
    <scope>NUCLEOTIDE SEQUENCE [LARGE SCALE GENOMIC DNA]</scope>
    <source>
        <strain evidence="1 2">TWF718</strain>
    </source>
</reference>
<proteinExistence type="predicted"/>
<organism evidence="1 2">
    <name type="scientific">Orbilia javanica</name>
    <dbReference type="NCBI Taxonomy" id="47235"/>
    <lineage>
        <taxon>Eukaryota</taxon>
        <taxon>Fungi</taxon>
        <taxon>Dikarya</taxon>
        <taxon>Ascomycota</taxon>
        <taxon>Pezizomycotina</taxon>
        <taxon>Orbiliomycetes</taxon>
        <taxon>Orbiliales</taxon>
        <taxon>Orbiliaceae</taxon>
        <taxon>Orbilia</taxon>
    </lineage>
</organism>
<accession>A0AAN8RL05</accession>